<protein>
    <recommendedName>
        <fullName evidence="4">Replication restart protein PriB</fullName>
    </recommendedName>
</protein>
<dbReference type="Gene3D" id="2.40.50.140">
    <property type="entry name" value="Nucleic acid-binding proteins"/>
    <property type="match status" value="1"/>
</dbReference>
<sequence length="112" mass="12068">MNQLSLQARILEMGALRHTPAGMPVLDLILTHESEVIEAGLPRLVQMTIPAKAIGQWGQKLASLPLGAEMRVRGFLAPTRKNSSRLVLHIQQAQFPGEANTTDPSPSPGILA</sequence>
<proteinExistence type="inferred from homology"/>
<keyword evidence="1 4" id="KW-0639">Primosome</keyword>
<dbReference type="AlphaFoldDB" id="A0A356LCZ0"/>
<dbReference type="PIRSF" id="PIRSF003135">
    <property type="entry name" value="Primosomal_n"/>
    <property type="match status" value="1"/>
</dbReference>
<dbReference type="GO" id="GO:0006269">
    <property type="term" value="P:DNA replication, synthesis of primer"/>
    <property type="evidence" value="ECO:0007669"/>
    <property type="project" value="UniProtKB-KW"/>
</dbReference>
<comment type="caution">
    <text evidence="6">The sequence shown here is derived from an EMBL/GenBank/DDBJ whole genome shotgun (WGS) entry which is preliminary data.</text>
</comment>
<evidence type="ECO:0000256" key="5">
    <source>
        <dbReference type="SAM" id="MobiDB-lite"/>
    </source>
</evidence>
<organism evidence="6 7">
    <name type="scientific">Advenella kashmirensis</name>
    <dbReference type="NCBI Taxonomy" id="310575"/>
    <lineage>
        <taxon>Bacteria</taxon>
        <taxon>Pseudomonadati</taxon>
        <taxon>Pseudomonadota</taxon>
        <taxon>Betaproteobacteria</taxon>
        <taxon>Burkholderiales</taxon>
        <taxon>Alcaligenaceae</taxon>
    </lineage>
</organism>
<dbReference type="InterPro" id="IPR012340">
    <property type="entry name" value="NA-bd_OB-fold"/>
</dbReference>
<comment type="subunit">
    <text evidence="4">Homodimer. Interacts with PriA and DnaT. Component of the replication restart primosome. Primosome assembly occurs via a 'hand-off' mechanism. PriA binds to replication forks, subsequently PriB then DnaT bind; DnaT then displaces ssDNA to generate the helicase loading substrate.</text>
</comment>
<accession>A0A356LCZ0</accession>
<evidence type="ECO:0000256" key="4">
    <source>
        <dbReference type="HAMAP-Rule" id="MF_00720"/>
    </source>
</evidence>
<evidence type="ECO:0000256" key="2">
    <source>
        <dbReference type="ARBA" id="ARBA00022705"/>
    </source>
</evidence>
<reference evidence="6 7" key="1">
    <citation type="journal article" date="2018" name="Nat. Biotechnol.">
        <title>A standardized bacterial taxonomy based on genome phylogeny substantially revises the tree of life.</title>
        <authorList>
            <person name="Parks D.H."/>
            <person name="Chuvochina M."/>
            <person name="Waite D.W."/>
            <person name="Rinke C."/>
            <person name="Skarshewski A."/>
            <person name="Chaumeil P.A."/>
            <person name="Hugenholtz P."/>
        </authorList>
    </citation>
    <scope>NUCLEOTIDE SEQUENCE [LARGE SCALE GENOMIC DNA]</scope>
    <source>
        <strain evidence="6">UBA10707</strain>
    </source>
</reference>
<comment type="similarity">
    <text evidence="4">Belongs to the PriB family.</text>
</comment>
<feature type="region of interest" description="Disordered" evidence="5">
    <location>
        <begin position="93"/>
        <end position="112"/>
    </location>
</feature>
<feature type="compositionally biased region" description="Polar residues" evidence="5">
    <location>
        <begin position="93"/>
        <end position="104"/>
    </location>
</feature>
<dbReference type="GO" id="GO:1990077">
    <property type="term" value="C:primosome complex"/>
    <property type="evidence" value="ECO:0007669"/>
    <property type="project" value="UniProtKB-UniRule"/>
</dbReference>
<gene>
    <name evidence="4 6" type="primary">priB</name>
    <name evidence="6" type="ORF">DD666_04400</name>
</gene>
<evidence type="ECO:0000256" key="3">
    <source>
        <dbReference type="ARBA" id="ARBA00023125"/>
    </source>
</evidence>
<dbReference type="InterPro" id="IPR023646">
    <property type="entry name" value="Prisomal_replication_PriB"/>
</dbReference>
<dbReference type="SUPFAM" id="SSF50249">
    <property type="entry name" value="Nucleic acid-binding proteins"/>
    <property type="match status" value="1"/>
</dbReference>
<evidence type="ECO:0000256" key="1">
    <source>
        <dbReference type="ARBA" id="ARBA00022515"/>
    </source>
</evidence>
<name>A0A356LCZ0_9BURK</name>
<dbReference type="Proteomes" id="UP000264036">
    <property type="component" value="Unassembled WGS sequence"/>
</dbReference>
<dbReference type="GO" id="GO:0003697">
    <property type="term" value="F:single-stranded DNA binding"/>
    <property type="evidence" value="ECO:0007669"/>
    <property type="project" value="UniProtKB-UniRule"/>
</dbReference>
<dbReference type="PROSITE" id="PS50935">
    <property type="entry name" value="SSB"/>
    <property type="match status" value="1"/>
</dbReference>
<keyword evidence="3 4" id="KW-0238">DNA-binding</keyword>
<dbReference type="InterPro" id="IPR000424">
    <property type="entry name" value="Primosome_PriB/ssb"/>
</dbReference>
<evidence type="ECO:0000313" key="6">
    <source>
        <dbReference type="EMBL" id="HBP28638.1"/>
    </source>
</evidence>
<keyword evidence="2 4" id="KW-0235">DNA replication</keyword>
<dbReference type="NCBIfam" id="TIGR04418">
    <property type="entry name" value="PriB_gamma"/>
    <property type="match status" value="1"/>
</dbReference>
<dbReference type="HAMAP" id="MF_00720">
    <property type="entry name" value="PriB"/>
    <property type="match status" value="1"/>
</dbReference>
<comment type="function">
    <text evidence="4">Involved in the restart of stalled replication forks, which reloads the replicative helicase on sites other than the origin of replication; the PriA-PriB pathway is the major replication restart pathway. During primosome assembly it facilitates complex formation between PriA and DnaT on DNA; stabilizes PriA on DNA. Stimulates the DNA unwinding activity of PriA helicase.</text>
</comment>
<dbReference type="EMBL" id="DOEK01000007">
    <property type="protein sequence ID" value="HBP28638.1"/>
    <property type="molecule type" value="Genomic_DNA"/>
</dbReference>
<evidence type="ECO:0000313" key="7">
    <source>
        <dbReference type="Proteomes" id="UP000264036"/>
    </source>
</evidence>
<dbReference type="Pfam" id="PF22657">
    <property type="entry name" value="SSB_1"/>
    <property type="match status" value="1"/>
</dbReference>